<evidence type="ECO:0000313" key="3">
    <source>
        <dbReference type="Proteomes" id="UP000777265"/>
    </source>
</evidence>
<dbReference type="Proteomes" id="UP000777265">
    <property type="component" value="Unassembled WGS sequence"/>
</dbReference>
<reference evidence="2" key="2">
    <citation type="submission" date="2020-01" db="EMBL/GenBank/DDBJ databases">
        <authorList>
            <person name="Campanaro S."/>
        </authorList>
    </citation>
    <scope>NUCLEOTIDE SEQUENCE</scope>
    <source>
        <strain evidence="2">AS06rmzACSIP_7</strain>
    </source>
</reference>
<evidence type="ECO:0000256" key="1">
    <source>
        <dbReference type="SAM" id="Phobius"/>
    </source>
</evidence>
<gene>
    <name evidence="2" type="ORF">GXY80_12965</name>
</gene>
<keyword evidence="1" id="KW-1133">Transmembrane helix</keyword>
<accession>A0A971M719</accession>
<keyword evidence="1" id="KW-0812">Transmembrane</keyword>
<name>A0A971M719_9BACT</name>
<evidence type="ECO:0000313" key="2">
    <source>
        <dbReference type="EMBL" id="NLW36366.1"/>
    </source>
</evidence>
<dbReference type="AlphaFoldDB" id="A0A971M719"/>
<keyword evidence="1" id="KW-0472">Membrane</keyword>
<comment type="caution">
    <text evidence="2">The sequence shown here is derived from an EMBL/GenBank/DDBJ whole genome shotgun (WGS) entry which is preliminary data.</text>
</comment>
<proteinExistence type="predicted"/>
<organism evidence="2 3">
    <name type="scientific">Syntrophorhabdus aromaticivorans</name>
    <dbReference type="NCBI Taxonomy" id="328301"/>
    <lineage>
        <taxon>Bacteria</taxon>
        <taxon>Pseudomonadati</taxon>
        <taxon>Thermodesulfobacteriota</taxon>
        <taxon>Syntrophorhabdia</taxon>
        <taxon>Syntrophorhabdales</taxon>
        <taxon>Syntrophorhabdaceae</taxon>
        <taxon>Syntrophorhabdus</taxon>
    </lineage>
</organism>
<sequence length="91" mass="10763">MTTFMWTLSGLAAVTLIAYMAIPIARMIKHLFRQRDIAEVMYPGDKARQAGFRDKVASEILQNNRELTYESPEFQSLYRQEMDRLLQEYQR</sequence>
<feature type="transmembrane region" description="Helical" evidence="1">
    <location>
        <begin position="6"/>
        <end position="25"/>
    </location>
</feature>
<reference evidence="2" key="1">
    <citation type="journal article" date="2020" name="Biotechnol. Biofuels">
        <title>New insights from the biogas microbiome by comprehensive genome-resolved metagenomics of nearly 1600 species originating from multiple anaerobic digesters.</title>
        <authorList>
            <person name="Campanaro S."/>
            <person name="Treu L."/>
            <person name="Rodriguez-R L.M."/>
            <person name="Kovalovszki A."/>
            <person name="Ziels R.M."/>
            <person name="Maus I."/>
            <person name="Zhu X."/>
            <person name="Kougias P.G."/>
            <person name="Basile A."/>
            <person name="Luo G."/>
            <person name="Schluter A."/>
            <person name="Konstantinidis K.T."/>
            <person name="Angelidaki I."/>
        </authorList>
    </citation>
    <scope>NUCLEOTIDE SEQUENCE</scope>
    <source>
        <strain evidence="2">AS06rmzACSIP_7</strain>
    </source>
</reference>
<dbReference type="EMBL" id="JAAYEE010000240">
    <property type="protein sequence ID" value="NLW36366.1"/>
    <property type="molecule type" value="Genomic_DNA"/>
</dbReference>
<protein>
    <submittedName>
        <fullName evidence="2">Uncharacterized protein</fullName>
    </submittedName>
</protein>